<dbReference type="Proteomes" id="UP000664940">
    <property type="component" value="Unassembled WGS sequence"/>
</dbReference>
<evidence type="ECO:0000256" key="2">
    <source>
        <dbReference type="ARBA" id="ARBA00006020"/>
    </source>
</evidence>
<evidence type="ECO:0000256" key="3">
    <source>
        <dbReference type="ARBA" id="ARBA00022946"/>
    </source>
</evidence>
<dbReference type="CTD" id="57001"/>
<comment type="function">
    <text evidence="6">Plays an essential role in the assembly of succinate dehydrogenase (SDH), an enzyme complex (also referred to as respiratory complex II) that is a component of both the tricarboxylic acid (TCA) cycle and the mitochondrial electron transport chain, and which couples the oxidation of succinate to fumarate with the reduction of ubiquinone (coenzyme Q) to ubiquinol. Promotes maturation of the iron-sulfur protein subunit of the SDH catalytic dimer, protecting it from the deleterious effects of oxidants. May act together with SDHAF1.</text>
</comment>
<evidence type="ECO:0000313" key="8">
    <source>
        <dbReference type="Proteomes" id="UP000504628"/>
    </source>
</evidence>
<dbReference type="PANTHER" id="PTHR13137:SF6">
    <property type="entry name" value="SUCCINATE DEHYDROGENASE ASSEMBLY FACTOR 3, MITOCHONDRIAL"/>
    <property type="match status" value="1"/>
</dbReference>
<dbReference type="CDD" id="cd20270">
    <property type="entry name" value="Complex1_LYR_SDHAF3_LYRM10"/>
    <property type="match status" value="1"/>
</dbReference>
<dbReference type="InterPro" id="IPR008381">
    <property type="entry name" value="SDHAF3/Sdh7"/>
</dbReference>
<keyword evidence="8" id="KW-1185">Reference proteome</keyword>
<sequence>MPAAHASRVRALYRRILLLHRVLPPDLKALGDQYVKDEFRRHKTVGSEEARRFLQEWEAYAAVLWQQSKENRQNSTEKPCFGIALPEEKLNDFRDEQIGQLQELMREATKPNRQFSISESRKPEF</sequence>
<name>A0A7E6CJQ7_9CHIR</name>
<evidence type="ECO:0000313" key="10">
    <source>
        <dbReference type="RefSeq" id="XP_035866476.1"/>
    </source>
</evidence>
<dbReference type="GO" id="GO:0005758">
    <property type="term" value="C:mitochondrial intermembrane space"/>
    <property type="evidence" value="ECO:0007669"/>
    <property type="project" value="TreeGrafter"/>
</dbReference>
<gene>
    <name evidence="10 11 12 13" type="primary">SDHAF3</name>
    <name evidence="7" type="ORF">HJG60_016954</name>
</gene>
<evidence type="ECO:0000313" key="12">
    <source>
        <dbReference type="RefSeq" id="XP_035866478.1"/>
    </source>
</evidence>
<dbReference type="AlphaFoldDB" id="A0A7E6CJQ7"/>
<keyword evidence="4 6" id="KW-0496">Mitochondrion</keyword>
<dbReference type="Proteomes" id="UP000504628">
    <property type="component" value="Chromosome 10"/>
</dbReference>
<dbReference type="PANTHER" id="PTHR13137">
    <property type="entry name" value="DC11 ACN9 HOMOLOG"/>
    <property type="match status" value="1"/>
</dbReference>
<dbReference type="GeneID" id="114507741"/>
<comment type="subcellular location">
    <subcellularLocation>
        <location evidence="1 6">Mitochondrion matrix</location>
    </subcellularLocation>
</comment>
<dbReference type="RefSeq" id="XP_035866478.1">
    <property type="nucleotide sequence ID" value="XM_036010585.1"/>
</dbReference>
<proteinExistence type="inferred from homology"/>
<dbReference type="RefSeq" id="XP_035866476.1">
    <property type="nucleotide sequence ID" value="XM_036010583.1"/>
</dbReference>
<dbReference type="OrthoDB" id="278329at2759"/>
<evidence type="ECO:0000313" key="11">
    <source>
        <dbReference type="RefSeq" id="XP_035866477.1"/>
    </source>
</evidence>
<comment type="subunit">
    <text evidence="6">Interacts with the iron-sulfur protein subunit within the SDH catalytic dimer.</text>
</comment>
<evidence type="ECO:0000313" key="9">
    <source>
        <dbReference type="Proteomes" id="UP000664940"/>
    </source>
</evidence>
<dbReference type="Pfam" id="PF13233">
    <property type="entry name" value="Complex1_LYR_2"/>
    <property type="match status" value="1"/>
</dbReference>
<evidence type="ECO:0000256" key="1">
    <source>
        <dbReference type="ARBA" id="ARBA00004305"/>
    </source>
</evidence>
<evidence type="ECO:0000313" key="13">
    <source>
        <dbReference type="RefSeq" id="XP_035866479.1"/>
    </source>
</evidence>
<reference evidence="10 11" key="2">
    <citation type="submission" date="2025-04" db="UniProtKB">
        <authorList>
            <consortium name="RefSeq"/>
        </authorList>
    </citation>
    <scope>IDENTIFICATION</scope>
    <source>
        <tissue evidence="10 11">Muscle</tissue>
    </source>
</reference>
<dbReference type="RefSeq" id="XP_035866477.1">
    <property type="nucleotide sequence ID" value="XM_036010584.1"/>
</dbReference>
<organism evidence="8 13">
    <name type="scientific">Phyllostomus discolor</name>
    <name type="common">pale spear-nosed bat</name>
    <dbReference type="NCBI Taxonomy" id="89673"/>
    <lineage>
        <taxon>Eukaryota</taxon>
        <taxon>Metazoa</taxon>
        <taxon>Chordata</taxon>
        <taxon>Craniata</taxon>
        <taxon>Vertebrata</taxon>
        <taxon>Euteleostomi</taxon>
        <taxon>Mammalia</taxon>
        <taxon>Eutheria</taxon>
        <taxon>Laurasiatheria</taxon>
        <taxon>Chiroptera</taxon>
        <taxon>Yangochiroptera</taxon>
        <taxon>Phyllostomidae</taxon>
        <taxon>Phyllostominae</taxon>
        <taxon>Phyllostomus</taxon>
    </lineage>
</organism>
<dbReference type="GO" id="GO:0006105">
    <property type="term" value="P:succinate metabolic process"/>
    <property type="evidence" value="ECO:0007669"/>
    <property type="project" value="TreeGrafter"/>
</dbReference>
<dbReference type="GO" id="GO:0005759">
    <property type="term" value="C:mitochondrial matrix"/>
    <property type="evidence" value="ECO:0007669"/>
    <property type="project" value="UniProtKB-SubCell"/>
</dbReference>
<dbReference type="RefSeq" id="XP_035866479.1">
    <property type="nucleotide sequence ID" value="XM_036010586.1"/>
</dbReference>
<evidence type="ECO:0000256" key="4">
    <source>
        <dbReference type="ARBA" id="ARBA00023128"/>
    </source>
</evidence>
<evidence type="ECO:0000256" key="6">
    <source>
        <dbReference type="RuleBase" id="RU368039"/>
    </source>
</evidence>
<dbReference type="KEGG" id="pdic:114507741"/>
<evidence type="ECO:0000313" key="7">
    <source>
        <dbReference type="EMBL" id="KAF6086775.1"/>
    </source>
</evidence>
<dbReference type="EMBL" id="JABVXQ010000011">
    <property type="protein sequence ID" value="KAF6086775.1"/>
    <property type="molecule type" value="Genomic_DNA"/>
</dbReference>
<evidence type="ECO:0000256" key="5">
    <source>
        <dbReference type="ARBA" id="ARBA00023186"/>
    </source>
</evidence>
<keyword evidence="3" id="KW-0809">Transit peptide</keyword>
<comment type="similarity">
    <text evidence="2 6">Belongs to the complex I LYR family. SDHAF3 subfamily.</text>
</comment>
<protein>
    <recommendedName>
        <fullName evidence="6">Succinate dehydrogenase assembly factor 3</fullName>
        <shortName evidence="6">SDH assembly factor 3</shortName>
        <shortName evidence="6">SDHAF3</shortName>
    </recommendedName>
</protein>
<dbReference type="GO" id="GO:0034553">
    <property type="term" value="P:mitochondrial respiratory chain complex II assembly"/>
    <property type="evidence" value="ECO:0007669"/>
    <property type="project" value="UniProtKB-UniRule"/>
</dbReference>
<accession>A0A7E6CJQ7</accession>
<reference evidence="7 9" key="1">
    <citation type="journal article" date="2020" name="Nature">
        <title>Six reference-quality genomes reveal evolution of bat adaptations.</title>
        <authorList>
            <person name="Jebb D."/>
            <person name="Huang Z."/>
            <person name="Pippel M."/>
            <person name="Hughes G.M."/>
            <person name="Lavrichenko K."/>
            <person name="Devanna P."/>
            <person name="Winkler S."/>
            <person name="Jermiin L.S."/>
            <person name="Skirmuntt E.C."/>
            <person name="Katzourakis A."/>
            <person name="Burkitt-Gray L."/>
            <person name="Ray D.A."/>
            <person name="Sullivan K.A.M."/>
            <person name="Roscito J.G."/>
            <person name="Kirilenko B.M."/>
            <person name="Davalos L.M."/>
            <person name="Corthals A.P."/>
            <person name="Power M.L."/>
            <person name="Jones G."/>
            <person name="Ransome R.D."/>
            <person name="Dechmann D.K.N."/>
            <person name="Locatelli A.G."/>
            <person name="Puechmaille S.J."/>
            <person name="Fedrigo O."/>
            <person name="Jarvis E.D."/>
            <person name="Hiller M."/>
            <person name="Vernes S.C."/>
            <person name="Myers E.W."/>
            <person name="Teeling E.C."/>
        </authorList>
    </citation>
    <scope>NUCLEOTIDE SEQUENCE [LARGE SCALE GENOMIC DNA]</scope>
    <source>
        <strain evidence="7">Bat1K_MPI-CBG_1</strain>
    </source>
</reference>
<keyword evidence="5 6" id="KW-0143">Chaperone</keyword>